<gene>
    <name evidence="1" type="ORF">F0L74_01450</name>
</gene>
<evidence type="ECO:0000313" key="1">
    <source>
        <dbReference type="EMBL" id="KAA2244667.1"/>
    </source>
</evidence>
<accession>A0A5B2W2F4</accession>
<evidence type="ECO:0000313" key="2">
    <source>
        <dbReference type="Proteomes" id="UP000324611"/>
    </source>
</evidence>
<reference evidence="1 2" key="1">
    <citation type="submission" date="2019-09" db="EMBL/GenBank/DDBJ databases">
        <title>Chitinophaga ginsengihumi sp. nov., isolated from soil of ginseng rhizosphere.</title>
        <authorList>
            <person name="Lee J."/>
        </authorList>
    </citation>
    <scope>NUCLEOTIDE SEQUENCE [LARGE SCALE GENOMIC DNA]</scope>
    <source>
        <strain evidence="1 2">BN140078</strain>
    </source>
</reference>
<reference evidence="1 2" key="2">
    <citation type="submission" date="2019-09" db="EMBL/GenBank/DDBJ databases">
        <authorList>
            <person name="Jin C."/>
        </authorList>
    </citation>
    <scope>NUCLEOTIDE SEQUENCE [LARGE SCALE GENOMIC DNA]</scope>
    <source>
        <strain evidence="1 2">BN140078</strain>
    </source>
</reference>
<dbReference type="Proteomes" id="UP000324611">
    <property type="component" value="Unassembled WGS sequence"/>
</dbReference>
<protein>
    <submittedName>
        <fullName evidence="1">Uncharacterized protein</fullName>
    </submittedName>
</protein>
<organism evidence="1 2">
    <name type="scientific">Chitinophaga agrisoli</name>
    <dbReference type="NCBI Taxonomy" id="2607653"/>
    <lineage>
        <taxon>Bacteria</taxon>
        <taxon>Pseudomonadati</taxon>
        <taxon>Bacteroidota</taxon>
        <taxon>Chitinophagia</taxon>
        <taxon>Chitinophagales</taxon>
        <taxon>Chitinophagaceae</taxon>
        <taxon>Chitinophaga</taxon>
    </lineage>
</organism>
<sequence length="83" mass="9955">MNTSDIRLKLYEYIRVADAKKVKAIFTLVEHEINEMNHWWEDPEVLDELDKQSEAFESRKEKGSPWKEVKKRILVNNAKPRNK</sequence>
<dbReference type="AlphaFoldDB" id="A0A5B2W2F4"/>
<dbReference type="EMBL" id="VUOC01000001">
    <property type="protein sequence ID" value="KAA2244667.1"/>
    <property type="molecule type" value="Genomic_DNA"/>
</dbReference>
<keyword evidence="2" id="KW-1185">Reference proteome</keyword>
<dbReference type="RefSeq" id="WP_149836064.1">
    <property type="nucleotide sequence ID" value="NZ_VUOC01000001.1"/>
</dbReference>
<name>A0A5B2W2F4_9BACT</name>
<proteinExistence type="predicted"/>
<comment type="caution">
    <text evidence="1">The sequence shown here is derived from an EMBL/GenBank/DDBJ whole genome shotgun (WGS) entry which is preliminary data.</text>
</comment>